<reference evidence="2 3" key="2">
    <citation type="submission" date="2021-10" db="EMBL/GenBank/DDBJ databases">
        <authorList>
            <person name="Piombo E."/>
        </authorList>
    </citation>
    <scope>NUCLEOTIDE SEQUENCE [LARGE SCALE GENOMIC DNA]</scope>
</reference>
<keyword evidence="3" id="KW-1185">Reference proteome</keyword>
<gene>
    <name evidence="2" type="ORF">CBYS24578_00013081</name>
</gene>
<feature type="compositionally biased region" description="Polar residues" evidence="1">
    <location>
        <begin position="33"/>
        <end position="42"/>
    </location>
</feature>
<sequence length="192" mass="21335">MSRLEESLREPGTRSSRSDPSLIDLRASLAPSDKSNAPSHSPTAAPEQVATRSIASHVEGRRAPVLDQQKQLEQSRKRPAEYDLDGQPQTRRAPSRASEPRDELGQSPQDRMLASLDLQRYLLSSKRESRIVDADRQAVLEAAISVAKRVTGEAAAESDCHCRTNLYDPSMYPTAECIKEWFNVLLLALLQL</sequence>
<dbReference type="Proteomes" id="UP000754883">
    <property type="component" value="Unassembled WGS sequence"/>
</dbReference>
<protein>
    <submittedName>
        <fullName evidence="2">Uncharacterized protein</fullName>
    </submittedName>
</protein>
<accession>A0A9N9XXE7</accession>
<evidence type="ECO:0000313" key="2">
    <source>
        <dbReference type="EMBL" id="CAG9975619.1"/>
    </source>
</evidence>
<name>A0A9N9XXE7_9HYPO</name>
<reference evidence="3" key="1">
    <citation type="submission" date="2019-06" db="EMBL/GenBank/DDBJ databases">
        <authorList>
            <person name="Broberg M."/>
        </authorList>
    </citation>
    <scope>NUCLEOTIDE SEQUENCE [LARGE SCALE GENOMIC DNA]</scope>
</reference>
<comment type="caution">
    <text evidence="2">The sequence shown here is derived from an EMBL/GenBank/DDBJ whole genome shotgun (WGS) entry which is preliminary data.</text>
</comment>
<dbReference type="EMBL" id="CABFNO020001268">
    <property type="protein sequence ID" value="CAG9975619.1"/>
    <property type="molecule type" value="Genomic_DNA"/>
</dbReference>
<evidence type="ECO:0000256" key="1">
    <source>
        <dbReference type="SAM" id="MobiDB-lite"/>
    </source>
</evidence>
<organism evidence="2 3">
    <name type="scientific">Clonostachys byssicola</name>
    <dbReference type="NCBI Taxonomy" id="160290"/>
    <lineage>
        <taxon>Eukaryota</taxon>
        <taxon>Fungi</taxon>
        <taxon>Dikarya</taxon>
        <taxon>Ascomycota</taxon>
        <taxon>Pezizomycotina</taxon>
        <taxon>Sordariomycetes</taxon>
        <taxon>Hypocreomycetidae</taxon>
        <taxon>Hypocreales</taxon>
        <taxon>Bionectriaceae</taxon>
        <taxon>Clonostachys</taxon>
    </lineage>
</organism>
<proteinExistence type="predicted"/>
<feature type="compositionally biased region" description="Basic and acidic residues" evidence="1">
    <location>
        <begin position="1"/>
        <end position="12"/>
    </location>
</feature>
<evidence type="ECO:0000313" key="3">
    <source>
        <dbReference type="Proteomes" id="UP000754883"/>
    </source>
</evidence>
<feature type="region of interest" description="Disordered" evidence="1">
    <location>
        <begin position="1"/>
        <end position="110"/>
    </location>
</feature>
<dbReference type="AlphaFoldDB" id="A0A9N9XXE7"/>